<dbReference type="GO" id="GO:0005829">
    <property type="term" value="C:cytosol"/>
    <property type="evidence" value="ECO:0007669"/>
    <property type="project" value="TreeGrafter"/>
</dbReference>
<reference evidence="4 5" key="2">
    <citation type="submission" date="2017-09" db="EMBL/GenBank/DDBJ databases">
        <title>The genome of whitefly Bemisia tabaci, a global crop pest, provides novel insights into virus transmission, host adaptation and insecticide resistance.</title>
        <authorList>
            <person name="Kaur N."/>
            <person name="Kliot A."/>
            <person name="Pinheiro P.V."/>
            <person name="Luan J."/>
            <person name="Zheng Y."/>
            <person name="Liu W."/>
            <person name="Sun H."/>
            <person name="Yang X."/>
            <person name="Xu Y."/>
            <person name="Luo Y."/>
            <person name="Kruse A."/>
            <person name="Fisher T.W."/>
            <person name="Nelson D.R."/>
            <person name="Elimelech M."/>
            <person name="MacCoss M."/>
            <person name="Johnson R."/>
            <person name="Cohen E."/>
            <person name="Hunter W.B."/>
            <person name="Brown J.K."/>
            <person name="Jander G."/>
            <person name="Cilia M."/>
            <person name="Douglas A.E."/>
            <person name="Ghanim M."/>
            <person name="Simmons A.M."/>
            <person name="Wintermantel W.M."/>
            <person name="Ling K.-S."/>
            <person name="Fei Z."/>
        </authorList>
    </citation>
    <scope>NUCLEOTIDE SEQUENCE [LARGE SCALE GENOMIC DNA]</scope>
    <source>
        <strain evidence="4 5">MEAM1</strain>
    </source>
</reference>
<dbReference type="Pfam" id="PF03938">
    <property type="entry name" value="OmpH"/>
    <property type="match status" value="1"/>
</dbReference>
<evidence type="ECO:0000313" key="5">
    <source>
        <dbReference type="Proteomes" id="UP000216438"/>
    </source>
</evidence>
<name>A0A249DX87_9ENTR</name>
<dbReference type="PANTHER" id="PTHR35089">
    <property type="entry name" value="CHAPERONE PROTEIN SKP"/>
    <property type="match status" value="1"/>
</dbReference>
<organism evidence="4 5">
    <name type="scientific">Candidatus Hamiltonella defensa</name>
    <name type="common">Bemisia tabaci</name>
    <dbReference type="NCBI Taxonomy" id="672795"/>
    <lineage>
        <taxon>Bacteria</taxon>
        <taxon>Pseudomonadati</taxon>
        <taxon>Pseudomonadota</taxon>
        <taxon>Gammaproteobacteria</taxon>
        <taxon>Enterobacterales</taxon>
        <taxon>Enterobacteriaceae</taxon>
        <taxon>aphid secondary symbionts</taxon>
        <taxon>Candidatus Williamhamiltonella</taxon>
    </lineage>
</organism>
<dbReference type="SUPFAM" id="SSF111384">
    <property type="entry name" value="OmpH-like"/>
    <property type="match status" value="1"/>
</dbReference>
<dbReference type="InterPro" id="IPR005632">
    <property type="entry name" value="Chaperone_Skp"/>
</dbReference>
<reference evidence="5" key="1">
    <citation type="submission" date="2016-06" db="EMBL/GenBank/DDBJ databases">
        <authorList>
            <person name="Chen W."/>
            <person name="Hasegawa D.K."/>
        </authorList>
    </citation>
    <scope>NUCLEOTIDE SEQUENCE [LARGE SCALE GENOMIC DNA]</scope>
    <source>
        <strain evidence="5">MEAM1</strain>
    </source>
</reference>
<evidence type="ECO:0000256" key="1">
    <source>
        <dbReference type="ARBA" id="ARBA00009091"/>
    </source>
</evidence>
<dbReference type="EMBL" id="CP016303">
    <property type="protein sequence ID" value="ASX25700.1"/>
    <property type="molecule type" value="Genomic_DNA"/>
</dbReference>
<dbReference type="SMART" id="SM00935">
    <property type="entry name" value="OmpH"/>
    <property type="match status" value="1"/>
</dbReference>
<dbReference type="RefSeq" id="WP_016856663.1">
    <property type="nucleotide sequence ID" value="NZ_CP016303.1"/>
</dbReference>
<dbReference type="PANTHER" id="PTHR35089:SF1">
    <property type="entry name" value="CHAPERONE PROTEIN SKP"/>
    <property type="match status" value="1"/>
</dbReference>
<gene>
    <name evidence="4" type="ORF">BA171_00505</name>
</gene>
<evidence type="ECO:0000256" key="3">
    <source>
        <dbReference type="ARBA" id="ARBA00022729"/>
    </source>
</evidence>
<proteinExistence type="inferred from homology"/>
<dbReference type="GO" id="GO:0050821">
    <property type="term" value="P:protein stabilization"/>
    <property type="evidence" value="ECO:0007669"/>
    <property type="project" value="TreeGrafter"/>
</dbReference>
<sequence length="171" mass="19897">MKKFLVILSIFLGLSLTLLAQAASHIAVVDMQTIVQNSPEKKEADKNFEIKFKERETKLKIEKVDLEDKIKNFEKNSPTMKQTERKKLQKEIDDKRDIFIKNMKSFQNDTSKFQAEESTKIFRNIKSIVKSVASKKGYETVIDFNTVIYNKNEKSDITNDVLKEMLNKAKK</sequence>
<comment type="similarity">
    <text evidence="1">Belongs to the Skp family.</text>
</comment>
<dbReference type="Proteomes" id="UP000216438">
    <property type="component" value="Chromosome"/>
</dbReference>
<evidence type="ECO:0000313" key="4">
    <source>
        <dbReference type="EMBL" id="ASX25700.1"/>
    </source>
</evidence>
<dbReference type="GO" id="GO:0051082">
    <property type="term" value="F:unfolded protein binding"/>
    <property type="evidence" value="ECO:0007669"/>
    <property type="project" value="InterPro"/>
</dbReference>
<accession>A0A249DX87</accession>
<evidence type="ECO:0000256" key="2">
    <source>
        <dbReference type="ARBA" id="ARBA00018026"/>
    </source>
</evidence>
<protein>
    <recommendedName>
        <fullName evidence="2">Chaperone protein Skp</fullName>
    </recommendedName>
</protein>
<dbReference type="InterPro" id="IPR024930">
    <property type="entry name" value="Skp_dom_sf"/>
</dbReference>
<dbReference type="AlphaFoldDB" id="A0A249DX87"/>
<keyword evidence="3" id="KW-0732">Signal</keyword>
<dbReference type="Gene3D" id="3.30.910.20">
    <property type="entry name" value="Skp domain"/>
    <property type="match status" value="2"/>
</dbReference>
<dbReference type="OrthoDB" id="7061584at2"/>